<dbReference type="GO" id="GO:0006260">
    <property type="term" value="P:DNA replication"/>
    <property type="evidence" value="ECO:0007669"/>
    <property type="project" value="InterPro"/>
</dbReference>
<evidence type="ECO:0000313" key="1">
    <source>
        <dbReference type="EMBL" id="RDC54593.1"/>
    </source>
</evidence>
<comment type="caution">
    <text evidence="1">The sequence shown here is derived from an EMBL/GenBank/DDBJ whole genome shotgun (WGS) entry which is preliminary data.</text>
</comment>
<organism evidence="1 2">
    <name type="scientific">Pedobacter chinensis</name>
    <dbReference type="NCBI Taxonomy" id="2282421"/>
    <lineage>
        <taxon>Bacteria</taxon>
        <taxon>Pseudomonadati</taxon>
        <taxon>Bacteroidota</taxon>
        <taxon>Sphingobacteriia</taxon>
        <taxon>Sphingobacteriales</taxon>
        <taxon>Sphingobacteriaceae</taxon>
        <taxon>Pedobacter</taxon>
    </lineage>
</organism>
<dbReference type="GO" id="GO:0008270">
    <property type="term" value="F:zinc ion binding"/>
    <property type="evidence" value="ECO:0007669"/>
    <property type="project" value="InterPro"/>
</dbReference>
<reference evidence="1 2" key="1">
    <citation type="submission" date="2018-07" db="EMBL/GenBank/DDBJ databases">
        <title>Pedobacter sp. nov., isolated from soil.</title>
        <authorList>
            <person name="Zhou L.Y."/>
            <person name="Du Z.J."/>
        </authorList>
    </citation>
    <scope>NUCLEOTIDE SEQUENCE [LARGE SCALE GENOMIC DNA]</scope>
    <source>
        <strain evidence="1 2">JDX94</strain>
    </source>
</reference>
<dbReference type="Pfam" id="PF13155">
    <property type="entry name" value="Toprim_2"/>
    <property type="match status" value="1"/>
</dbReference>
<gene>
    <name evidence="1" type="ORF">DU508_20440</name>
</gene>
<dbReference type="Gene3D" id="3.40.1360.10">
    <property type="match status" value="1"/>
</dbReference>
<dbReference type="GO" id="GO:0003677">
    <property type="term" value="F:DNA binding"/>
    <property type="evidence" value="ECO:0007669"/>
    <property type="project" value="InterPro"/>
</dbReference>
<keyword evidence="2" id="KW-1185">Reference proteome</keyword>
<dbReference type="SUPFAM" id="SSF57783">
    <property type="entry name" value="Zinc beta-ribbon"/>
    <property type="match status" value="1"/>
</dbReference>
<dbReference type="Gene3D" id="3.90.580.10">
    <property type="entry name" value="Zinc finger, CHC2-type domain"/>
    <property type="match status" value="1"/>
</dbReference>
<dbReference type="Proteomes" id="UP000253961">
    <property type="component" value="Unassembled WGS sequence"/>
</dbReference>
<evidence type="ECO:0000313" key="2">
    <source>
        <dbReference type="Proteomes" id="UP000253961"/>
    </source>
</evidence>
<sequence length="323" mass="36282">MSAFLNVNEIKEKVSLLDLLKNLGFSPQKVSGGEYFFLSMLREEYTASLCVNDNLGVWFDHGGAGVSGIKSGSIIDFGLAYWYPSSFPEVLKKIVEYAKINLERTADVPVDNSRRPLPFKVPRYEVEVVNESIGNDVISSYLKGRGVQSVAGGYLYELYYSVMDSSNKRRNYFASAWPNENGGWEVRNKYFKGCLGHKGMSFLQGAVDRLGVFEGYFDFLSWKVEHPQDPASILVLNSLSFLQAAKGRSNQFGSIELYFDHDKAGKSAAQEFIRDVHGSIDCSFKYAGFKDYNEKLVADLRQIEKSIVKPMPFSVENGFGITR</sequence>
<dbReference type="OrthoDB" id="8536512at2"/>
<dbReference type="RefSeq" id="WP_082489583.1">
    <property type="nucleotide sequence ID" value="NZ_QPKV01000012.1"/>
</dbReference>
<dbReference type="EMBL" id="QPKV01000012">
    <property type="protein sequence ID" value="RDC54593.1"/>
    <property type="molecule type" value="Genomic_DNA"/>
</dbReference>
<name>A0A369PPY6_9SPHI</name>
<dbReference type="InterPro" id="IPR036977">
    <property type="entry name" value="DNA_primase_Znf_CHC2"/>
</dbReference>
<protein>
    <submittedName>
        <fullName evidence="1">Molecular chaperone TorD</fullName>
    </submittedName>
</protein>
<proteinExistence type="predicted"/>
<dbReference type="AlphaFoldDB" id="A0A369PPY6"/>
<accession>A0A369PPY6</accession>